<dbReference type="AlphaFoldDB" id="A0A8T4L1N1"/>
<proteinExistence type="predicted"/>
<feature type="transmembrane region" description="Helical" evidence="1">
    <location>
        <begin position="16"/>
        <end position="45"/>
    </location>
</feature>
<reference evidence="2" key="2">
    <citation type="submission" date="2021-05" db="EMBL/GenBank/DDBJ databases">
        <title>Protein family content uncovers lineage relationships and bacterial pathway maintenance mechanisms in DPANN archaea.</title>
        <authorList>
            <person name="Castelle C.J."/>
            <person name="Meheust R."/>
            <person name="Jaffe A.L."/>
            <person name="Seitz K."/>
            <person name="Gong X."/>
            <person name="Baker B.J."/>
            <person name="Banfield J.F."/>
        </authorList>
    </citation>
    <scope>NUCLEOTIDE SEQUENCE</scope>
    <source>
        <strain evidence="2">RIFCSPLOWO2_01_FULL_AR10_48_17</strain>
    </source>
</reference>
<protein>
    <submittedName>
        <fullName evidence="2">Uncharacterized protein</fullName>
    </submittedName>
</protein>
<keyword evidence="1" id="KW-0472">Membrane</keyword>
<dbReference type="Proteomes" id="UP000675968">
    <property type="component" value="Unassembled WGS sequence"/>
</dbReference>
<feature type="transmembrane region" description="Helical" evidence="1">
    <location>
        <begin position="98"/>
        <end position="120"/>
    </location>
</feature>
<dbReference type="EMBL" id="JAGVWC010000008">
    <property type="protein sequence ID" value="MBS3061173.1"/>
    <property type="molecule type" value="Genomic_DNA"/>
</dbReference>
<evidence type="ECO:0000256" key="1">
    <source>
        <dbReference type="SAM" id="Phobius"/>
    </source>
</evidence>
<feature type="transmembrane region" description="Helical" evidence="1">
    <location>
        <begin position="126"/>
        <end position="153"/>
    </location>
</feature>
<organism evidence="2 3">
    <name type="scientific">Candidatus Iainarchaeum sp</name>
    <dbReference type="NCBI Taxonomy" id="3101447"/>
    <lineage>
        <taxon>Archaea</taxon>
        <taxon>Candidatus Iainarchaeota</taxon>
        <taxon>Candidatus Iainarchaeia</taxon>
        <taxon>Candidatus Iainarchaeales</taxon>
        <taxon>Candidatus Iainarchaeaceae</taxon>
        <taxon>Candidatus Iainarchaeum</taxon>
    </lineage>
</organism>
<gene>
    <name evidence="2" type="ORF">J4215_01160</name>
</gene>
<sequence length="174" mass="19337">MIRFFLSYLGASLRSWFFVYVLASVVLIASGIGIVLQTTAVSVFFERFFLPLVSFDFLNLMDYAKWLGIVLVGLPLLGFVGSRGYHAVRKPAGFWNEIVFLFGLSVVLNLLVTVFAFVVFHPEGFLASIGLVFVVLVVFFVFSFLALMLFAIANTGSWVNSVSSGFSTNFRVIK</sequence>
<evidence type="ECO:0000313" key="3">
    <source>
        <dbReference type="Proteomes" id="UP000675968"/>
    </source>
</evidence>
<comment type="caution">
    <text evidence="2">The sequence shown here is derived from an EMBL/GenBank/DDBJ whole genome shotgun (WGS) entry which is preliminary data.</text>
</comment>
<reference evidence="2" key="1">
    <citation type="submission" date="2021-03" db="EMBL/GenBank/DDBJ databases">
        <authorList>
            <person name="Jaffe A."/>
        </authorList>
    </citation>
    <scope>NUCLEOTIDE SEQUENCE</scope>
    <source>
        <strain evidence="2">RIFCSPLOWO2_01_FULL_AR10_48_17</strain>
    </source>
</reference>
<accession>A0A8T4L1N1</accession>
<name>A0A8T4L1N1_9ARCH</name>
<feature type="transmembrane region" description="Helical" evidence="1">
    <location>
        <begin position="65"/>
        <end position="86"/>
    </location>
</feature>
<evidence type="ECO:0000313" key="2">
    <source>
        <dbReference type="EMBL" id="MBS3061173.1"/>
    </source>
</evidence>
<keyword evidence="1" id="KW-1133">Transmembrane helix</keyword>
<keyword evidence="1" id="KW-0812">Transmembrane</keyword>